<feature type="transmembrane region" description="Helical" evidence="8">
    <location>
        <begin position="114"/>
        <end position="132"/>
    </location>
</feature>
<dbReference type="OrthoDB" id="1695362at2759"/>
<evidence type="ECO:0000256" key="1">
    <source>
        <dbReference type="ARBA" id="ARBA00004478"/>
    </source>
</evidence>
<comment type="subcellular location">
    <subcellularLocation>
        <location evidence="1">Plastid</location>
        <location evidence="1">Chloroplast inner membrane</location>
        <topology evidence="1">Multi-pass membrane protein</topology>
    </subcellularLocation>
</comment>
<evidence type="ECO:0000256" key="3">
    <source>
        <dbReference type="ARBA" id="ARBA00022692"/>
    </source>
</evidence>
<keyword evidence="10" id="KW-1185">Reference proteome</keyword>
<keyword evidence="4" id="KW-1001">Plastid inner membrane</keyword>
<gene>
    <name evidence="9" type="ORF">ANE_LOCUS10972</name>
</gene>
<evidence type="ECO:0000256" key="2">
    <source>
        <dbReference type="ARBA" id="ARBA00007349"/>
    </source>
</evidence>
<evidence type="ECO:0000256" key="5">
    <source>
        <dbReference type="ARBA" id="ARBA00022989"/>
    </source>
</evidence>
<feature type="transmembrane region" description="Helical" evidence="8">
    <location>
        <begin position="42"/>
        <end position="63"/>
    </location>
</feature>
<comment type="similarity">
    <text evidence="2">Belongs to the SLC13A/DASS transporter (TC 2.A.47) family. DIT1 subfamily.</text>
</comment>
<evidence type="ECO:0000256" key="4">
    <source>
        <dbReference type="ARBA" id="ARBA00022780"/>
    </source>
</evidence>
<dbReference type="EMBL" id="CABITT030000004">
    <property type="protein sequence ID" value="VVB00528.1"/>
    <property type="molecule type" value="Genomic_DNA"/>
</dbReference>
<dbReference type="GO" id="GO:0009706">
    <property type="term" value="C:chloroplast inner membrane"/>
    <property type="evidence" value="ECO:0007669"/>
    <property type="project" value="UniProtKB-SubCell"/>
</dbReference>
<feature type="compositionally biased region" description="Low complexity" evidence="7">
    <location>
        <begin position="17"/>
        <end position="28"/>
    </location>
</feature>
<sequence length="198" mass="21797">MVKVKKLTQKIEVDPMSSSTSPSQPQPQGAKLIPPHDLHLSLVLGPLPVGAWAFIDLTASIVLQMLPFSTAFATFTNELIWLTAISFFFARGFIKTDLHDRISTYFVKWLGKSTFTLSCGLAFCETLMGLIIPSKMARAGGVFLSVIKSQSLFVGSKLGDSSSRKLGAFLIQSQLQKKIREQKKIKARTAEKRALALH</sequence>
<dbReference type="GO" id="GO:0015140">
    <property type="term" value="F:malate transmembrane transporter activity"/>
    <property type="evidence" value="ECO:0007669"/>
    <property type="project" value="UniProtKB-ARBA"/>
</dbReference>
<accession>A0A565BI54</accession>
<proteinExistence type="inferred from homology"/>
<keyword evidence="5 8" id="KW-1133">Transmembrane helix</keyword>
<feature type="transmembrane region" description="Helical" evidence="8">
    <location>
        <begin position="75"/>
        <end position="94"/>
    </location>
</feature>
<dbReference type="Pfam" id="PF00939">
    <property type="entry name" value="Na_sulph_symp"/>
    <property type="match status" value="1"/>
</dbReference>
<comment type="caution">
    <text evidence="9">The sequence shown here is derived from an EMBL/GenBank/DDBJ whole genome shotgun (WGS) entry which is preliminary data.</text>
</comment>
<evidence type="ECO:0000256" key="8">
    <source>
        <dbReference type="SAM" id="Phobius"/>
    </source>
</evidence>
<evidence type="ECO:0000313" key="10">
    <source>
        <dbReference type="Proteomes" id="UP000489600"/>
    </source>
</evidence>
<dbReference type="InterPro" id="IPR001898">
    <property type="entry name" value="SLC13A/DASS"/>
</dbReference>
<feature type="region of interest" description="Disordered" evidence="7">
    <location>
        <begin position="1"/>
        <end position="30"/>
    </location>
</feature>
<keyword evidence="4" id="KW-0934">Plastid</keyword>
<keyword evidence="6 8" id="KW-0472">Membrane</keyword>
<protein>
    <submittedName>
        <fullName evidence="9">Uncharacterized protein</fullName>
    </submittedName>
</protein>
<dbReference type="Proteomes" id="UP000489600">
    <property type="component" value="Unassembled WGS sequence"/>
</dbReference>
<evidence type="ECO:0000313" key="9">
    <source>
        <dbReference type="EMBL" id="VVB00528.1"/>
    </source>
</evidence>
<reference evidence="9" key="1">
    <citation type="submission" date="2019-07" db="EMBL/GenBank/DDBJ databases">
        <authorList>
            <person name="Dittberner H."/>
        </authorList>
    </citation>
    <scope>NUCLEOTIDE SEQUENCE [LARGE SCALE GENOMIC DNA]</scope>
</reference>
<evidence type="ECO:0000256" key="7">
    <source>
        <dbReference type="SAM" id="MobiDB-lite"/>
    </source>
</evidence>
<dbReference type="PANTHER" id="PTHR42826">
    <property type="entry name" value="DICARBOXYLATE TRANSPORTER 2.1, CHLOROPLASTIC"/>
    <property type="match status" value="1"/>
</dbReference>
<dbReference type="InterPro" id="IPR030676">
    <property type="entry name" value="CitT-rel"/>
</dbReference>
<dbReference type="AlphaFoldDB" id="A0A565BI54"/>
<organism evidence="9 10">
    <name type="scientific">Arabis nemorensis</name>
    <dbReference type="NCBI Taxonomy" id="586526"/>
    <lineage>
        <taxon>Eukaryota</taxon>
        <taxon>Viridiplantae</taxon>
        <taxon>Streptophyta</taxon>
        <taxon>Embryophyta</taxon>
        <taxon>Tracheophyta</taxon>
        <taxon>Spermatophyta</taxon>
        <taxon>Magnoliopsida</taxon>
        <taxon>eudicotyledons</taxon>
        <taxon>Gunneridae</taxon>
        <taxon>Pentapetalae</taxon>
        <taxon>rosids</taxon>
        <taxon>malvids</taxon>
        <taxon>Brassicales</taxon>
        <taxon>Brassicaceae</taxon>
        <taxon>Arabideae</taxon>
        <taxon>Arabis</taxon>
    </lineage>
</organism>
<keyword evidence="3 8" id="KW-0812">Transmembrane</keyword>
<name>A0A565BI54_9BRAS</name>
<evidence type="ECO:0000256" key="6">
    <source>
        <dbReference type="ARBA" id="ARBA00023136"/>
    </source>
</evidence>